<keyword evidence="3 10" id="KW-0808">Transferase</keyword>
<keyword evidence="4" id="KW-0547">Nucleotide-binding</keyword>
<reference evidence="10 11" key="1">
    <citation type="submission" date="2024-01" db="EMBL/GenBank/DDBJ databases">
        <title>Seven novel Bacillus-like species.</title>
        <authorList>
            <person name="Liu G."/>
        </authorList>
    </citation>
    <scope>NUCLEOTIDE SEQUENCE [LARGE SCALE GENOMIC DNA]</scope>
    <source>
        <strain evidence="10 11">FJAT-53711</strain>
    </source>
</reference>
<comment type="caution">
    <text evidence="10">The sequence shown here is derived from an EMBL/GenBank/DDBJ whole genome shotgun (WGS) entry which is preliminary data.</text>
</comment>
<evidence type="ECO:0000256" key="4">
    <source>
        <dbReference type="ARBA" id="ARBA00022741"/>
    </source>
</evidence>
<dbReference type="InterPro" id="IPR027417">
    <property type="entry name" value="P-loop_NTPase"/>
</dbReference>
<evidence type="ECO:0000256" key="8">
    <source>
        <dbReference type="ARBA" id="ARBA00051245"/>
    </source>
</evidence>
<dbReference type="Proteomes" id="UP001367922">
    <property type="component" value="Unassembled WGS sequence"/>
</dbReference>
<dbReference type="InterPro" id="IPR005702">
    <property type="entry name" value="Wzc-like_C"/>
</dbReference>
<dbReference type="InterPro" id="IPR025669">
    <property type="entry name" value="AAA_dom"/>
</dbReference>
<dbReference type="PANTHER" id="PTHR32309:SF13">
    <property type="entry name" value="FERRIC ENTEROBACTIN TRANSPORT PROTEIN FEPE"/>
    <property type="match status" value="1"/>
</dbReference>
<comment type="similarity">
    <text evidence="1">Belongs to the CpsD/CapB family.</text>
</comment>
<dbReference type="NCBIfam" id="TIGR01007">
    <property type="entry name" value="eps_fam"/>
    <property type="match status" value="1"/>
</dbReference>
<dbReference type="SUPFAM" id="SSF52540">
    <property type="entry name" value="P-loop containing nucleoside triphosphate hydrolases"/>
    <property type="match status" value="1"/>
</dbReference>
<keyword evidence="5 10" id="KW-0418">Kinase</keyword>
<dbReference type="GO" id="GO:0004715">
    <property type="term" value="F:non-membrane spanning protein tyrosine kinase activity"/>
    <property type="evidence" value="ECO:0007669"/>
    <property type="project" value="UniProtKB-EC"/>
</dbReference>
<evidence type="ECO:0000256" key="6">
    <source>
        <dbReference type="ARBA" id="ARBA00022840"/>
    </source>
</evidence>
<keyword evidence="7" id="KW-0829">Tyrosine-protein kinase</keyword>
<dbReference type="InterPro" id="IPR050445">
    <property type="entry name" value="Bact_polysacc_biosynth/exp"/>
</dbReference>
<proteinExistence type="inferred from homology"/>
<evidence type="ECO:0000256" key="7">
    <source>
        <dbReference type="ARBA" id="ARBA00023137"/>
    </source>
</evidence>
<evidence type="ECO:0000256" key="1">
    <source>
        <dbReference type="ARBA" id="ARBA00007316"/>
    </source>
</evidence>
<accession>A0ABU8FV32</accession>
<dbReference type="RefSeq" id="WP_336482204.1">
    <property type="nucleotide sequence ID" value="NZ_JBAWSV010000003.1"/>
</dbReference>
<dbReference type="Gene3D" id="3.40.50.300">
    <property type="entry name" value="P-loop containing nucleotide triphosphate hydrolases"/>
    <property type="match status" value="1"/>
</dbReference>
<keyword evidence="11" id="KW-1185">Reference proteome</keyword>
<organism evidence="10 11">
    <name type="scientific">Bacillus yunxiaonensis</name>
    <dbReference type="NCBI Taxonomy" id="3127665"/>
    <lineage>
        <taxon>Bacteria</taxon>
        <taxon>Bacillati</taxon>
        <taxon>Bacillota</taxon>
        <taxon>Bacilli</taxon>
        <taxon>Bacillales</taxon>
        <taxon>Bacillaceae</taxon>
        <taxon>Bacillus</taxon>
    </lineage>
</organism>
<evidence type="ECO:0000313" key="10">
    <source>
        <dbReference type="EMBL" id="MEI4829854.1"/>
    </source>
</evidence>
<evidence type="ECO:0000256" key="2">
    <source>
        <dbReference type="ARBA" id="ARBA00011903"/>
    </source>
</evidence>
<sequence>MFGKKRESNRKLIAHYEPKSQIAEQYRNIRTNIQFTSVDSDVRSIVVTSSSAGEGKTTTISNLAAVFGQQGKQVLVIDADMRKPKLHEMFRIDNQFGLTKVLSGQASFEQCIHKTELENVSFLPSGPIPPNPAELLSFRTMEEVLEKAEAAFDIVLIDTPPVLVVADALIVANRCDGIILVVRSEMTEKNKIVKAKQLLDNTSGKLLGVVLNDKKQQKGQYGYY</sequence>
<dbReference type="EC" id="2.7.10.2" evidence="2"/>
<name>A0ABU8FV32_9BACI</name>
<dbReference type="CDD" id="cd05387">
    <property type="entry name" value="BY-kinase"/>
    <property type="match status" value="1"/>
</dbReference>
<evidence type="ECO:0000259" key="9">
    <source>
        <dbReference type="Pfam" id="PF13614"/>
    </source>
</evidence>
<dbReference type="PANTHER" id="PTHR32309">
    <property type="entry name" value="TYROSINE-PROTEIN KINASE"/>
    <property type="match status" value="1"/>
</dbReference>
<evidence type="ECO:0000256" key="5">
    <source>
        <dbReference type="ARBA" id="ARBA00022777"/>
    </source>
</evidence>
<gene>
    <name evidence="10" type="ORF">WAX78_10355</name>
</gene>
<dbReference type="EMBL" id="JBAWSV010000003">
    <property type="protein sequence ID" value="MEI4829854.1"/>
    <property type="molecule type" value="Genomic_DNA"/>
</dbReference>
<dbReference type="Pfam" id="PF13614">
    <property type="entry name" value="AAA_31"/>
    <property type="match status" value="1"/>
</dbReference>
<comment type="catalytic activity">
    <reaction evidence="8">
        <text>L-tyrosyl-[protein] + ATP = O-phospho-L-tyrosyl-[protein] + ADP + H(+)</text>
        <dbReference type="Rhea" id="RHEA:10596"/>
        <dbReference type="Rhea" id="RHEA-COMP:10136"/>
        <dbReference type="Rhea" id="RHEA-COMP:20101"/>
        <dbReference type="ChEBI" id="CHEBI:15378"/>
        <dbReference type="ChEBI" id="CHEBI:30616"/>
        <dbReference type="ChEBI" id="CHEBI:46858"/>
        <dbReference type="ChEBI" id="CHEBI:61978"/>
        <dbReference type="ChEBI" id="CHEBI:456216"/>
        <dbReference type="EC" id="2.7.10.2"/>
    </reaction>
</comment>
<protein>
    <recommendedName>
        <fullName evidence="2">non-specific protein-tyrosine kinase</fullName>
        <ecNumber evidence="2">2.7.10.2</ecNumber>
    </recommendedName>
</protein>
<feature type="domain" description="AAA" evidence="9">
    <location>
        <begin position="43"/>
        <end position="182"/>
    </location>
</feature>
<evidence type="ECO:0000256" key="3">
    <source>
        <dbReference type="ARBA" id="ARBA00022679"/>
    </source>
</evidence>
<evidence type="ECO:0000313" key="11">
    <source>
        <dbReference type="Proteomes" id="UP001367922"/>
    </source>
</evidence>
<keyword evidence="6" id="KW-0067">ATP-binding</keyword>